<accession>A0A2D3US45</accession>
<dbReference type="Proteomes" id="UP000225277">
    <property type="component" value="Unassembled WGS sequence"/>
</dbReference>
<gene>
    <name evidence="2" type="ORF">RCC_05949</name>
</gene>
<organism evidence="2 3">
    <name type="scientific">Ramularia collo-cygni</name>
    <dbReference type="NCBI Taxonomy" id="112498"/>
    <lineage>
        <taxon>Eukaryota</taxon>
        <taxon>Fungi</taxon>
        <taxon>Dikarya</taxon>
        <taxon>Ascomycota</taxon>
        <taxon>Pezizomycotina</taxon>
        <taxon>Dothideomycetes</taxon>
        <taxon>Dothideomycetidae</taxon>
        <taxon>Mycosphaerellales</taxon>
        <taxon>Mycosphaerellaceae</taxon>
        <taxon>Ramularia</taxon>
    </lineage>
</organism>
<feature type="region of interest" description="Disordered" evidence="1">
    <location>
        <begin position="326"/>
        <end position="364"/>
    </location>
</feature>
<name>A0A2D3US45_9PEZI</name>
<evidence type="ECO:0000256" key="1">
    <source>
        <dbReference type="SAM" id="MobiDB-lite"/>
    </source>
</evidence>
<proteinExistence type="predicted"/>
<dbReference type="GeneID" id="35601096"/>
<evidence type="ECO:0000313" key="2">
    <source>
        <dbReference type="EMBL" id="CZT20092.1"/>
    </source>
</evidence>
<reference evidence="2 3" key="1">
    <citation type="submission" date="2016-03" db="EMBL/GenBank/DDBJ databases">
        <authorList>
            <person name="Ploux O."/>
        </authorList>
    </citation>
    <scope>NUCLEOTIDE SEQUENCE [LARGE SCALE GENOMIC DNA]</scope>
    <source>
        <strain evidence="2 3">URUG2</strain>
    </source>
</reference>
<feature type="compositionally biased region" description="Low complexity" evidence="1">
    <location>
        <begin position="344"/>
        <end position="364"/>
    </location>
</feature>
<evidence type="ECO:0000313" key="3">
    <source>
        <dbReference type="Proteomes" id="UP000225277"/>
    </source>
</evidence>
<dbReference type="OrthoDB" id="3650611at2759"/>
<dbReference type="EMBL" id="FJUY01000008">
    <property type="protein sequence ID" value="CZT20092.1"/>
    <property type="molecule type" value="Genomic_DNA"/>
</dbReference>
<keyword evidence="3" id="KW-1185">Reference proteome</keyword>
<dbReference type="RefSeq" id="XP_023626981.1">
    <property type="nucleotide sequence ID" value="XM_023771213.1"/>
</dbReference>
<sequence length="792" mass="88534">MYKDMFIVWKWLPYSTTTNAVLPITNVAARISCFHPSPPHHTCTHFPVHLLAIMAYMIIGRSKKPAPDTTLDPTYGLQHMAAFETYVAHMEGDMVTALLSLPTREVDGQEIGDYDGAKDLVMPDPSDLIDPLQHCRTLKELQSTVQKHWTRQKKPLSDSPRWSIPMPARLVAASYTTHDPAPSVDVDDDASQPDHVHAAVTFVNDLGGLLRLPPSFTVPMHQDLNADEVRDALLIKFHQELPLTTQAQLLDKHASNPPTLHLWVMPQGLEHGQLYSWQSGPLSQFLSAAYIAANDRRLYLEARLAPIITSEMLTKHAITPEILSKHTINASDSEPDDIDQGLLSDESQSDSASSIITPDSDLSSSSRSASIVQVMSLPCKSAGNGPQCTILVDFDTTALPDFNDSLSGRCVYHIPLAATPYYLGAHVLRHACIYFRNAQFEMMRTLKESNQGLHMLSTTTFSDERDAYLVRDSTQSSRISKLSDIFLSRKSLKSLPEIPITIKISIIDLVPGEDAYDSGEWSPQDRVYAYHRIATAPPPSPSPPRFKSRLTITLQKPFFGPEEEVQLQPLQTAHVVRYPRIFPPAGPVVGIPCREINGMVIGDPHLVNEKPCQENQIWIDKYKDIEGEGMKSRTAYRNMGQEAFEYGIREGVPFLPTLTFLPFVGKGVVGLEGMRIHVAVRIVNSTSRRGVGVPMGVVVKVGDGEGMKDVICGSLRVKLREWYARKGVLEGVKLVDEGEEGKWRWDLWALPQKVGEEKVMYRFREGSLRVFLDEEMVERGVRTLYMEAHMVE</sequence>
<protein>
    <submittedName>
        <fullName evidence="2">Uncharacterized protein</fullName>
    </submittedName>
</protein>
<dbReference type="AlphaFoldDB" id="A0A2D3US45"/>